<dbReference type="Proteomes" id="UP000282323">
    <property type="component" value="Unassembled WGS sequence"/>
</dbReference>
<name>A0A3N6NEN1_NATCH</name>
<evidence type="ECO:0000313" key="2">
    <source>
        <dbReference type="Proteomes" id="UP000282323"/>
    </source>
</evidence>
<comment type="caution">
    <text evidence="1">The sequence shown here is derived from an EMBL/GenBank/DDBJ whole genome shotgun (WGS) entry which is preliminary data.</text>
</comment>
<dbReference type="Pfam" id="PF11667">
    <property type="entry name" value="DUF3267"/>
    <property type="match status" value="1"/>
</dbReference>
<gene>
    <name evidence="1" type="ORF">EA473_04345</name>
</gene>
<evidence type="ECO:0000313" key="1">
    <source>
        <dbReference type="EMBL" id="RQG97342.1"/>
    </source>
</evidence>
<dbReference type="EMBL" id="REGA01000002">
    <property type="protein sequence ID" value="RQG97342.1"/>
    <property type="molecule type" value="Genomic_DNA"/>
</dbReference>
<protein>
    <submittedName>
        <fullName evidence="1">DUF3267 domain-containing protein</fullName>
    </submittedName>
</protein>
<reference evidence="1 2" key="1">
    <citation type="submission" date="2018-10" db="EMBL/GenBank/DDBJ databases">
        <title>Natrarchaeobius chitinivorans gen. nov., sp. nov., and Natrarchaeobius haloalkaliphilus sp. nov., alkaliphilic, chitin-utilizing haloarchaea from hypersaline alkaline lakes.</title>
        <authorList>
            <person name="Sorokin D.Y."/>
            <person name="Elcheninov A.G."/>
            <person name="Kostrikina N.A."/>
            <person name="Bale N.J."/>
            <person name="Sinninghe Damste J.S."/>
            <person name="Khijniak T.V."/>
            <person name="Kublanov I.V."/>
            <person name="Toshchakov S.V."/>
        </authorList>
    </citation>
    <scope>NUCLEOTIDE SEQUENCE [LARGE SCALE GENOMIC DNA]</scope>
    <source>
        <strain evidence="1 2">AArcht4T</strain>
    </source>
</reference>
<accession>A0A3N6NEN1</accession>
<dbReference type="InterPro" id="IPR021683">
    <property type="entry name" value="DUF3267"/>
</dbReference>
<sequence>MHRQDRETDPHLVATFRLTRAVAAQRLVVSVVAFFAFAYGFGYVLATRRGRALEPIVIAPASLESAGLSVLAAIVLVGFVVVAHEAVHGIAMARYGGSPRYGVGVSHFLLPDAYAETDGTTYSRREMLAILLAPFVTITTAGLVAMAIYPTPLLLAPLAVNAAGSVGDLWMAVTLCRYSDDVRVSGLPDGGQGFGIYASSERPIDRHPGVSILSSMMTGTVWTFVVVGTSVLAVVLLSLAFASGNVVVGDPDGWWFLVRHEVRAGGGAILEIGTPFVAALSLGGGVLWTVLVTAVRRTA</sequence>
<dbReference type="OrthoDB" id="206228at2157"/>
<keyword evidence="2" id="KW-1185">Reference proteome</keyword>
<dbReference type="RefSeq" id="WP_124194422.1">
    <property type="nucleotide sequence ID" value="NZ_REGA01000002.1"/>
</dbReference>
<dbReference type="AlphaFoldDB" id="A0A3N6NEN1"/>
<organism evidence="1 2">
    <name type="scientific">Natrarchaeobius chitinivorans</name>
    <dbReference type="NCBI Taxonomy" id="1679083"/>
    <lineage>
        <taxon>Archaea</taxon>
        <taxon>Methanobacteriati</taxon>
        <taxon>Methanobacteriota</taxon>
        <taxon>Stenosarchaea group</taxon>
        <taxon>Halobacteria</taxon>
        <taxon>Halobacteriales</taxon>
        <taxon>Natrialbaceae</taxon>
        <taxon>Natrarchaeobius</taxon>
    </lineage>
</organism>
<proteinExistence type="predicted"/>